<dbReference type="Proteomes" id="UP000265725">
    <property type="component" value="Chromosome"/>
</dbReference>
<evidence type="ECO:0000256" key="12">
    <source>
        <dbReference type="SAM" id="MobiDB-lite"/>
    </source>
</evidence>
<dbReference type="AlphaFoldDB" id="A0A385YVB3"/>
<dbReference type="KEGG" id="paek:D3873_06905"/>
<evidence type="ECO:0000256" key="11">
    <source>
        <dbReference type="RuleBase" id="RU004478"/>
    </source>
</evidence>
<evidence type="ECO:0000256" key="9">
    <source>
        <dbReference type="ARBA" id="ARBA00076414"/>
    </source>
</evidence>
<comment type="function">
    <text evidence="7 10">Participates actively in the response to hyperosmotic and heat shock by preventing the aggregation of stress-denatured proteins, in association with DnaK and GrpE. It is the nucleotide exchange factor for DnaK and may function as a thermosensor. Unfolded proteins bind initially to DnaJ; upon interaction with the DnaJ-bound protein, DnaK hydrolyzes its bound ATP, resulting in the formation of a stable complex. GrpE releases ADP from DnaK; ATP binding to DnaK triggers the release of the substrate protein, thus completing the reaction cycle. Several rounds of ATP-dependent interactions between DnaJ, DnaK and GrpE are required for fully efficient folding.</text>
</comment>
<evidence type="ECO:0000256" key="5">
    <source>
        <dbReference type="ARBA" id="ARBA00023016"/>
    </source>
</evidence>
<dbReference type="InterPro" id="IPR013805">
    <property type="entry name" value="GrpE_CC"/>
</dbReference>
<evidence type="ECO:0000256" key="6">
    <source>
        <dbReference type="ARBA" id="ARBA00023186"/>
    </source>
</evidence>
<reference evidence="14" key="1">
    <citation type="submission" date="2018-09" db="EMBL/GenBank/DDBJ databases">
        <authorList>
            <person name="Zhu H."/>
        </authorList>
    </citation>
    <scope>NUCLEOTIDE SEQUENCE [LARGE SCALE GENOMIC DNA]</scope>
    <source>
        <strain evidence="14">K2R23-3</strain>
    </source>
</reference>
<dbReference type="InterPro" id="IPR009012">
    <property type="entry name" value="GrpE_head"/>
</dbReference>
<dbReference type="GO" id="GO:0042803">
    <property type="term" value="F:protein homodimerization activity"/>
    <property type="evidence" value="ECO:0007669"/>
    <property type="project" value="InterPro"/>
</dbReference>
<evidence type="ECO:0000256" key="10">
    <source>
        <dbReference type="HAMAP-Rule" id="MF_01151"/>
    </source>
</evidence>
<proteinExistence type="inferred from homology"/>
<dbReference type="GO" id="GO:0051087">
    <property type="term" value="F:protein-folding chaperone binding"/>
    <property type="evidence" value="ECO:0007669"/>
    <property type="project" value="InterPro"/>
</dbReference>
<organism evidence="13 14">
    <name type="scientific">Paenisporosarcina cavernae</name>
    <dbReference type="NCBI Taxonomy" id="2320858"/>
    <lineage>
        <taxon>Bacteria</taxon>
        <taxon>Bacillati</taxon>
        <taxon>Bacillota</taxon>
        <taxon>Bacilli</taxon>
        <taxon>Bacillales</taxon>
        <taxon>Caryophanaceae</taxon>
        <taxon>Paenisporosarcina</taxon>
    </lineage>
</organism>
<dbReference type="HAMAP" id="MF_01151">
    <property type="entry name" value="GrpE"/>
    <property type="match status" value="1"/>
</dbReference>
<dbReference type="InterPro" id="IPR000740">
    <property type="entry name" value="GrpE"/>
</dbReference>
<dbReference type="GO" id="GO:0006457">
    <property type="term" value="P:protein folding"/>
    <property type="evidence" value="ECO:0007669"/>
    <property type="project" value="InterPro"/>
</dbReference>
<dbReference type="FunFam" id="2.30.22.10:FF:000001">
    <property type="entry name" value="Protein GrpE"/>
    <property type="match status" value="1"/>
</dbReference>
<dbReference type="PRINTS" id="PR00773">
    <property type="entry name" value="GRPEPROTEIN"/>
</dbReference>
<feature type="region of interest" description="Disordered" evidence="12">
    <location>
        <begin position="1"/>
        <end position="53"/>
    </location>
</feature>
<accession>A0A385YVB3</accession>
<dbReference type="GO" id="GO:0005737">
    <property type="term" value="C:cytoplasm"/>
    <property type="evidence" value="ECO:0007669"/>
    <property type="project" value="UniProtKB-SubCell"/>
</dbReference>
<dbReference type="CDD" id="cd00446">
    <property type="entry name" value="GrpE"/>
    <property type="match status" value="1"/>
</dbReference>
<evidence type="ECO:0000256" key="8">
    <source>
        <dbReference type="ARBA" id="ARBA00072274"/>
    </source>
</evidence>
<keyword evidence="14" id="KW-1185">Reference proteome</keyword>
<gene>
    <name evidence="10 13" type="primary">grpE</name>
    <name evidence="13" type="ORF">D3873_06905</name>
</gene>
<dbReference type="RefSeq" id="WP_119883366.1">
    <property type="nucleotide sequence ID" value="NZ_CP032418.1"/>
</dbReference>
<evidence type="ECO:0000313" key="14">
    <source>
        <dbReference type="Proteomes" id="UP000265725"/>
    </source>
</evidence>
<comment type="subunit">
    <text evidence="3 10">Homodimer.</text>
</comment>
<dbReference type="GO" id="GO:0000774">
    <property type="term" value="F:adenyl-nucleotide exchange factor activity"/>
    <property type="evidence" value="ECO:0007669"/>
    <property type="project" value="InterPro"/>
</dbReference>
<evidence type="ECO:0000256" key="2">
    <source>
        <dbReference type="ARBA" id="ARBA00009054"/>
    </source>
</evidence>
<dbReference type="SUPFAM" id="SSF58014">
    <property type="entry name" value="Coiled-coil domain of nucleotide exchange factor GrpE"/>
    <property type="match status" value="1"/>
</dbReference>
<sequence>MTNEHKDVNHECTTSSEEELREVTTAQSLDEDSMQVEDETSESSQGEQEEVSELDLVKAQLEEETNKHLRLRADFDNYRKRVNLDREAAEKYKNQQVLHELLPVLDNFERALQVDATSEDAKALKKGIEMVYQTLQEVTKNAGLEPIDAVGQHFDAHSHQPVMTEKDEEQESGIVLQELQKGYRLKDRVIRPSMVKVNE</sequence>
<feature type="compositionally biased region" description="Acidic residues" evidence="12">
    <location>
        <begin position="29"/>
        <end position="53"/>
    </location>
</feature>
<protein>
    <recommendedName>
        <fullName evidence="8 10">Protein GrpE</fullName>
    </recommendedName>
    <alternativeName>
        <fullName evidence="9 10">HSP-70 cofactor</fullName>
    </alternativeName>
</protein>
<dbReference type="PANTHER" id="PTHR21237:SF23">
    <property type="entry name" value="GRPE PROTEIN HOMOLOG, MITOCHONDRIAL"/>
    <property type="match status" value="1"/>
</dbReference>
<comment type="subcellular location">
    <subcellularLocation>
        <location evidence="1 10">Cytoplasm</location>
    </subcellularLocation>
</comment>
<dbReference type="PANTHER" id="PTHR21237">
    <property type="entry name" value="GRPE PROTEIN"/>
    <property type="match status" value="1"/>
</dbReference>
<dbReference type="NCBIfam" id="NF010738">
    <property type="entry name" value="PRK14140.1"/>
    <property type="match status" value="1"/>
</dbReference>
<evidence type="ECO:0000256" key="1">
    <source>
        <dbReference type="ARBA" id="ARBA00004496"/>
    </source>
</evidence>
<comment type="similarity">
    <text evidence="2 10 11">Belongs to the GrpE family.</text>
</comment>
<feature type="compositionally biased region" description="Basic and acidic residues" evidence="12">
    <location>
        <begin position="1"/>
        <end position="10"/>
    </location>
</feature>
<dbReference type="OrthoDB" id="9812586at2"/>
<keyword evidence="6 10" id="KW-0143">Chaperone</keyword>
<evidence type="ECO:0000256" key="7">
    <source>
        <dbReference type="ARBA" id="ARBA00053401"/>
    </source>
</evidence>
<dbReference type="Pfam" id="PF01025">
    <property type="entry name" value="GrpE"/>
    <property type="match status" value="1"/>
</dbReference>
<evidence type="ECO:0000313" key="13">
    <source>
        <dbReference type="EMBL" id="AYC29628.1"/>
    </source>
</evidence>
<evidence type="ECO:0000256" key="4">
    <source>
        <dbReference type="ARBA" id="ARBA00022490"/>
    </source>
</evidence>
<name>A0A385YVB3_9BACL</name>
<dbReference type="EMBL" id="CP032418">
    <property type="protein sequence ID" value="AYC29628.1"/>
    <property type="molecule type" value="Genomic_DNA"/>
</dbReference>
<dbReference type="Gene3D" id="2.30.22.10">
    <property type="entry name" value="Head domain of nucleotide exchange factor GrpE"/>
    <property type="match status" value="1"/>
</dbReference>
<keyword evidence="5 10" id="KW-0346">Stress response</keyword>
<evidence type="ECO:0000256" key="3">
    <source>
        <dbReference type="ARBA" id="ARBA00011738"/>
    </source>
</evidence>
<dbReference type="Gene3D" id="3.90.20.20">
    <property type="match status" value="1"/>
</dbReference>
<keyword evidence="4 10" id="KW-0963">Cytoplasm</keyword>
<dbReference type="GO" id="GO:0051082">
    <property type="term" value="F:unfolded protein binding"/>
    <property type="evidence" value="ECO:0007669"/>
    <property type="project" value="TreeGrafter"/>
</dbReference>
<dbReference type="SUPFAM" id="SSF51064">
    <property type="entry name" value="Head domain of nucleotide exchange factor GrpE"/>
    <property type="match status" value="1"/>
</dbReference>